<evidence type="ECO:0000256" key="2">
    <source>
        <dbReference type="ARBA" id="ARBA00022679"/>
    </source>
</evidence>
<evidence type="ECO:0000256" key="4">
    <source>
        <dbReference type="ARBA" id="ARBA00047422"/>
    </source>
</evidence>
<dbReference type="GO" id="GO:0009307">
    <property type="term" value="P:DNA restriction-modification system"/>
    <property type="evidence" value="ECO:0007669"/>
    <property type="project" value="UniProtKB-KW"/>
</dbReference>
<keyword evidence="5" id="KW-0949">S-adenosyl-L-methionine</keyword>
<sequence length="217" mass="23347">MALHSIELCAGVGMLGEGARAAFEYLGHKHRTVCYVEREASAAGQIAALMEAGALDEAPIWSDLLTFDGTAWRGRVHCVIAGFPCQDLSVAGRRAGLNGKRSGLFFTVLDIADACGAELLILENVSGITSATAAVMDETEGELFERAASRVLGELADRGWNAECLLIRASDVGANHQRERWFCVAWRVADTLRDERNHTGRQSGCGGANLRNRSRNG</sequence>
<dbReference type="GO" id="GO:0032259">
    <property type="term" value="P:methylation"/>
    <property type="evidence" value="ECO:0007669"/>
    <property type="project" value="UniProtKB-KW"/>
</dbReference>
<gene>
    <name evidence="7" type="ORF">GGD40_000906</name>
</gene>
<dbReference type="InterPro" id="IPR001525">
    <property type="entry name" value="C5_MeTfrase"/>
</dbReference>
<dbReference type="SUPFAM" id="SSF53335">
    <property type="entry name" value="S-adenosyl-L-methionine-dependent methyltransferases"/>
    <property type="match status" value="1"/>
</dbReference>
<dbReference type="Pfam" id="PF00145">
    <property type="entry name" value="DNA_methylase"/>
    <property type="match status" value="1"/>
</dbReference>
<dbReference type="InterPro" id="IPR029063">
    <property type="entry name" value="SAM-dependent_MTases_sf"/>
</dbReference>
<keyword evidence="1 5" id="KW-0489">Methyltransferase</keyword>
<dbReference type="AlphaFoldDB" id="A0A7Z0B6K2"/>
<reference evidence="7 8" key="1">
    <citation type="submission" date="2020-07" db="EMBL/GenBank/DDBJ databases">
        <title>Exploring microbial biodiversity for novel pathways involved in the catabolism of aromatic compounds derived from lignin.</title>
        <authorList>
            <person name="Elkins J."/>
        </authorList>
    </citation>
    <scope>NUCLEOTIDE SEQUENCE [LARGE SCALE GENOMIC DNA]</scope>
    <source>
        <strain evidence="7 8">H2C3C</strain>
    </source>
</reference>
<evidence type="ECO:0000256" key="6">
    <source>
        <dbReference type="SAM" id="MobiDB-lite"/>
    </source>
</evidence>
<protein>
    <submittedName>
        <fullName evidence="7">Site-specific DNA-cytosine methylase</fullName>
    </submittedName>
</protein>
<keyword evidence="2 5" id="KW-0808">Transferase</keyword>
<proteinExistence type="inferred from homology"/>
<feature type="active site" evidence="5">
    <location>
        <position position="85"/>
    </location>
</feature>
<name>A0A7Z0B6K2_9BURK</name>
<comment type="caution">
    <text evidence="7">The sequence shown here is derived from an EMBL/GenBank/DDBJ whole genome shotgun (WGS) entry which is preliminary data.</text>
</comment>
<evidence type="ECO:0000256" key="1">
    <source>
        <dbReference type="ARBA" id="ARBA00022603"/>
    </source>
</evidence>
<dbReference type="Proteomes" id="UP000540929">
    <property type="component" value="Unassembled WGS sequence"/>
</dbReference>
<dbReference type="RefSeq" id="WP_373565257.1">
    <property type="nucleotide sequence ID" value="NZ_JACCAS010000001.1"/>
</dbReference>
<comment type="catalytic activity">
    <reaction evidence="4">
        <text>a 2'-deoxycytidine in DNA + S-adenosyl-L-methionine = a 5-methyl-2'-deoxycytidine in DNA + S-adenosyl-L-homocysteine + H(+)</text>
        <dbReference type="Rhea" id="RHEA:13681"/>
        <dbReference type="Rhea" id="RHEA-COMP:11369"/>
        <dbReference type="Rhea" id="RHEA-COMP:11370"/>
        <dbReference type="ChEBI" id="CHEBI:15378"/>
        <dbReference type="ChEBI" id="CHEBI:57856"/>
        <dbReference type="ChEBI" id="CHEBI:59789"/>
        <dbReference type="ChEBI" id="CHEBI:85452"/>
        <dbReference type="ChEBI" id="CHEBI:85454"/>
        <dbReference type="EC" id="2.1.1.37"/>
    </reaction>
</comment>
<evidence type="ECO:0000256" key="3">
    <source>
        <dbReference type="ARBA" id="ARBA00022747"/>
    </source>
</evidence>
<feature type="region of interest" description="Disordered" evidence="6">
    <location>
        <begin position="197"/>
        <end position="217"/>
    </location>
</feature>
<dbReference type="Gene3D" id="3.40.50.150">
    <property type="entry name" value="Vaccinia Virus protein VP39"/>
    <property type="match status" value="1"/>
</dbReference>
<evidence type="ECO:0000313" key="7">
    <source>
        <dbReference type="EMBL" id="NYH21427.1"/>
    </source>
</evidence>
<accession>A0A7Z0B6K2</accession>
<evidence type="ECO:0000256" key="5">
    <source>
        <dbReference type="PROSITE-ProRule" id="PRU01016"/>
    </source>
</evidence>
<keyword evidence="3" id="KW-0680">Restriction system</keyword>
<dbReference type="EMBL" id="JACCAS010000001">
    <property type="protein sequence ID" value="NYH21427.1"/>
    <property type="molecule type" value="Genomic_DNA"/>
</dbReference>
<evidence type="ECO:0000313" key="8">
    <source>
        <dbReference type="Proteomes" id="UP000540929"/>
    </source>
</evidence>
<dbReference type="PROSITE" id="PS51679">
    <property type="entry name" value="SAM_MT_C5"/>
    <property type="match status" value="1"/>
</dbReference>
<dbReference type="GO" id="GO:0003886">
    <property type="term" value="F:DNA (cytosine-5-)-methyltransferase activity"/>
    <property type="evidence" value="ECO:0007669"/>
    <property type="project" value="UniProtKB-EC"/>
</dbReference>
<organism evidence="7 8">
    <name type="scientific">Paraburkholderia bryophila</name>
    <dbReference type="NCBI Taxonomy" id="420952"/>
    <lineage>
        <taxon>Bacteria</taxon>
        <taxon>Pseudomonadati</taxon>
        <taxon>Pseudomonadota</taxon>
        <taxon>Betaproteobacteria</taxon>
        <taxon>Burkholderiales</taxon>
        <taxon>Burkholderiaceae</taxon>
        <taxon>Paraburkholderia</taxon>
    </lineage>
</organism>
<keyword evidence="8" id="KW-1185">Reference proteome</keyword>
<comment type="similarity">
    <text evidence="5">Belongs to the class I-like SAM-binding methyltransferase superfamily. C5-methyltransferase family.</text>
</comment>